<feature type="transmembrane region" description="Helical" evidence="2">
    <location>
        <begin position="210"/>
        <end position="231"/>
    </location>
</feature>
<dbReference type="SUPFAM" id="SSF103473">
    <property type="entry name" value="MFS general substrate transporter"/>
    <property type="match status" value="1"/>
</dbReference>
<dbReference type="InParanoid" id="D2VB35"/>
<feature type="transmembrane region" description="Helical" evidence="2">
    <location>
        <begin position="134"/>
        <end position="153"/>
    </location>
</feature>
<dbReference type="EMBL" id="GG738860">
    <property type="protein sequence ID" value="EFC46056.1"/>
    <property type="molecule type" value="Genomic_DNA"/>
</dbReference>
<dbReference type="GO" id="GO:0008643">
    <property type="term" value="P:carbohydrate transport"/>
    <property type="evidence" value="ECO:0007669"/>
    <property type="project" value="InterPro"/>
</dbReference>
<feature type="transmembrane region" description="Helical" evidence="2">
    <location>
        <begin position="179"/>
        <end position="198"/>
    </location>
</feature>
<feature type="transmembrane region" description="Helical" evidence="2">
    <location>
        <begin position="418"/>
        <end position="440"/>
    </location>
</feature>
<dbReference type="KEGG" id="ngr:NAEGRDRAFT_66074"/>
<keyword evidence="2" id="KW-0472">Membrane</keyword>
<sequence length="627" mass="72287">MKENKHCDETTPGGSSGEEGISGKYSQILIAILPTFLTSILDVYIDMHLTKYYMEDICKYYSDKSCIEASRFGLVNSFIRSLSLITDFFSATLIDSSSLGQQTLLMICAPIYWMSIVGLFLGPSLYRSEMIPTFIWFIICSLLKNMVPLRVLYDTSIVRMCKLWNVKDRSDLFSVKHQASMYGGVLGAFLPSLLRFILSSLTLSENQITRVYIMIGSLLIIGSYVFMSSFFRNSREMNSFKKEKTEEKKSVSWIPALKKCFENRAFVALLCLFSYETLRGLLWNGLYIFYITKVLNLEGANFDFWTGVLNTTGMIFAMIFSPLWQYMASKYGNYNTWLVSYLVQIPIGVFVYLFVDYSSTEPQIWNYLPFFVLLTITGRSSGFLLDSIKTTVFDYDELRTGERREISLEATWSFLPRYIDLISSSVSFGILSYFNTYGLSVEERTSLKSGTYTLMGKHSISVQAALLPSLTSIVCLFLMYRFPINDQKHAEILDLIRKRKEEDNHSKIIDPLTGEEIIIHEESDKNSQKINKKSREEEDYFFTFELDMIKSNTSWYGKWLVEIEIITTISMTILFGIFGYKFIMNVLFGEDIYASLFLWLSSVTFTLSTFFLSRISVAKKLRKQNCF</sequence>
<dbReference type="InterPro" id="IPR036259">
    <property type="entry name" value="MFS_trans_sf"/>
</dbReference>
<comment type="similarity">
    <text evidence="1">Belongs to the major facilitator superfamily.</text>
</comment>
<accession>D2VB35</accession>
<dbReference type="InterPro" id="IPR039672">
    <property type="entry name" value="MFS_2"/>
</dbReference>
<dbReference type="OMA" id="KCFENRA"/>
<keyword evidence="2" id="KW-0812">Transmembrane</keyword>
<dbReference type="OrthoDB" id="436625at2759"/>
<evidence type="ECO:0000313" key="3">
    <source>
        <dbReference type="EMBL" id="EFC46056.1"/>
    </source>
</evidence>
<evidence type="ECO:0000256" key="2">
    <source>
        <dbReference type="SAM" id="Phobius"/>
    </source>
</evidence>
<keyword evidence="2" id="KW-1133">Transmembrane helix</keyword>
<feature type="transmembrane region" description="Helical" evidence="2">
    <location>
        <begin position="103"/>
        <end position="122"/>
    </location>
</feature>
<dbReference type="VEuPathDB" id="AmoebaDB:NAEGRDRAFT_66074"/>
<reference evidence="3 4" key="1">
    <citation type="journal article" date="2010" name="Cell">
        <title>The genome of Naegleria gruberi illuminates early eukaryotic versatility.</title>
        <authorList>
            <person name="Fritz-Laylin L.K."/>
            <person name="Prochnik S.E."/>
            <person name="Ginger M.L."/>
            <person name="Dacks J.B."/>
            <person name="Carpenter M.L."/>
            <person name="Field M.C."/>
            <person name="Kuo A."/>
            <person name="Paredez A."/>
            <person name="Chapman J."/>
            <person name="Pham J."/>
            <person name="Shu S."/>
            <person name="Neupane R."/>
            <person name="Cipriano M."/>
            <person name="Mancuso J."/>
            <person name="Tu H."/>
            <person name="Salamov A."/>
            <person name="Lindquist E."/>
            <person name="Shapiro H."/>
            <person name="Lucas S."/>
            <person name="Grigoriev I.V."/>
            <person name="Cande W.Z."/>
            <person name="Fulton C."/>
            <person name="Rokhsar D.S."/>
            <person name="Dawson S.C."/>
        </authorList>
    </citation>
    <scope>NUCLEOTIDE SEQUENCE [LARGE SCALE GENOMIC DNA]</scope>
    <source>
        <strain evidence="3 4">NEG-M</strain>
    </source>
</reference>
<feature type="transmembrane region" description="Helical" evidence="2">
    <location>
        <begin position="336"/>
        <end position="355"/>
    </location>
</feature>
<organism evidence="4">
    <name type="scientific">Naegleria gruberi</name>
    <name type="common">Amoeba</name>
    <dbReference type="NCBI Taxonomy" id="5762"/>
    <lineage>
        <taxon>Eukaryota</taxon>
        <taxon>Discoba</taxon>
        <taxon>Heterolobosea</taxon>
        <taxon>Tetramitia</taxon>
        <taxon>Eutetramitia</taxon>
        <taxon>Vahlkampfiidae</taxon>
        <taxon>Naegleria</taxon>
    </lineage>
</organism>
<dbReference type="AlphaFoldDB" id="D2VB35"/>
<dbReference type="PANTHER" id="PTHR11328:SF24">
    <property type="entry name" value="MAJOR FACILITATOR SUPERFAMILY (MFS) PROFILE DOMAIN-CONTAINING PROTEIN"/>
    <property type="match status" value="1"/>
</dbReference>
<feature type="transmembrane region" description="Helical" evidence="2">
    <location>
        <begin position="367"/>
        <end position="385"/>
    </location>
</feature>
<protein>
    <submittedName>
        <fullName evidence="3">Predicted protein</fullName>
    </submittedName>
</protein>
<feature type="transmembrane region" description="Helical" evidence="2">
    <location>
        <begin position="460"/>
        <end position="480"/>
    </location>
</feature>
<evidence type="ECO:0000313" key="4">
    <source>
        <dbReference type="Proteomes" id="UP000006671"/>
    </source>
</evidence>
<dbReference type="Pfam" id="PF13347">
    <property type="entry name" value="MFS_2"/>
    <property type="match status" value="1"/>
</dbReference>
<feature type="transmembrane region" description="Helical" evidence="2">
    <location>
        <begin position="592"/>
        <end position="613"/>
    </location>
</feature>
<feature type="transmembrane region" description="Helical" evidence="2">
    <location>
        <begin position="304"/>
        <end position="324"/>
    </location>
</feature>
<dbReference type="GeneID" id="8848515"/>
<dbReference type="PANTHER" id="PTHR11328">
    <property type="entry name" value="MAJOR FACILITATOR SUPERFAMILY DOMAIN-CONTAINING PROTEIN"/>
    <property type="match status" value="1"/>
</dbReference>
<dbReference type="GO" id="GO:0005886">
    <property type="term" value="C:plasma membrane"/>
    <property type="evidence" value="ECO:0007669"/>
    <property type="project" value="TreeGrafter"/>
</dbReference>
<evidence type="ECO:0000256" key="1">
    <source>
        <dbReference type="ARBA" id="ARBA00008335"/>
    </source>
</evidence>
<dbReference type="RefSeq" id="XP_002678800.1">
    <property type="nucleotide sequence ID" value="XM_002678754.1"/>
</dbReference>
<dbReference type="GO" id="GO:0015293">
    <property type="term" value="F:symporter activity"/>
    <property type="evidence" value="ECO:0007669"/>
    <property type="project" value="InterPro"/>
</dbReference>
<feature type="transmembrane region" description="Helical" evidence="2">
    <location>
        <begin position="266"/>
        <end position="292"/>
    </location>
</feature>
<dbReference type="Proteomes" id="UP000006671">
    <property type="component" value="Unassembled WGS sequence"/>
</dbReference>
<gene>
    <name evidence="3" type="ORF">NAEGRDRAFT_66074</name>
</gene>
<name>D2VB35_NAEGR</name>
<feature type="transmembrane region" description="Helical" evidence="2">
    <location>
        <begin position="559"/>
        <end position="580"/>
    </location>
</feature>
<proteinExistence type="inferred from homology"/>
<keyword evidence="4" id="KW-1185">Reference proteome</keyword>